<keyword evidence="3" id="KW-1185">Reference proteome</keyword>
<evidence type="ECO:0000256" key="1">
    <source>
        <dbReference type="SAM" id="MobiDB-lite"/>
    </source>
</evidence>
<name>A0ABU6SBC3_9FABA</name>
<proteinExistence type="predicted"/>
<feature type="region of interest" description="Disordered" evidence="1">
    <location>
        <begin position="15"/>
        <end position="54"/>
    </location>
</feature>
<dbReference type="Proteomes" id="UP001341840">
    <property type="component" value="Unassembled WGS sequence"/>
</dbReference>
<evidence type="ECO:0000313" key="3">
    <source>
        <dbReference type="Proteomes" id="UP001341840"/>
    </source>
</evidence>
<comment type="caution">
    <text evidence="2">The sequence shown here is derived from an EMBL/GenBank/DDBJ whole genome shotgun (WGS) entry which is preliminary data.</text>
</comment>
<dbReference type="EMBL" id="JASCZI010060532">
    <property type="protein sequence ID" value="MED6133530.1"/>
    <property type="molecule type" value="Genomic_DNA"/>
</dbReference>
<protein>
    <submittedName>
        <fullName evidence="2">Uncharacterized protein</fullName>
    </submittedName>
</protein>
<accession>A0ABU6SBC3</accession>
<reference evidence="2 3" key="1">
    <citation type="journal article" date="2023" name="Plants (Basel)">
        <title>Bridging the Gap: Combining Genomics and Transcriptomics Approaches to Understand Stylosanthes scabra, an Orphan Legume from the Brazilian Caatinga.</title>
        <authorList>
            <person name="Ferreira-Neto J.R.C."/>
            <person name="da Silva M.D."/>
            <person name="Binneck E."/>
            <person name="de Melo N.F."/>
            <person name="da Silva R.H."/>
            <person name="de Melo A.L.T.M."/>
            <person name="Pandolfi V."/>
            <person name="Bustamante F.O."/>
            <person name="Brasileiro-Vidal A.C."/>
            <person name="Benko-Iseppon A.M."/>
        </authorList>
    </citation>
    <scope>NUCLEOTIDE SEQUENCE [LARGE SCALE GENOMIC DNA]</scope>
    <source>
        <tissue evidence="2">Leaves</tissue>
    </source>
</reference>
<sequence>MLAVKEGIRVRRGLLRRAKSGEAEREGATTSNAFSQEDRGRHVGPPAVGSAPTTRVTTVAWAVGTTVPMVALVDGMFWTLWAENEGATNPRIFFSQTIGRRAREPPRQ</sequence>
<evidence type="ECO:0000313" key="2">
    <source>
        <dbReference type="EMBL" id="MED6133530.1"/>
    </source>
</evidence>
<gene>
    <name evidence="2" type="ORF">PIB30_029079</name>
</gene>
<organism evidence="2 3">
    <name type="scientific">Stylosanthes scabra</name>
    <dbReference type="NCBI Taxonomy" id="79078"/>
    <lineage>
        <taxon>Eukaryota</taxon>
        <taxon>Viridiplantae</taxon>
        <taxon>Streptophyta</taxon>
        <taxon>Embryophyta</taxon>
        <taxon>Tracheophyta</taxon>
        <taxon>Spermatophyta</taxon>
        <taxon>Magnoliopsida</taxon>
        <taxon>eudicotyledons</taxon>
        <taxon>Gunneridae</taxon>
        <taxon>Pentapetalae</taxon>
        <taxon>rosids</taxon>
        <taxon>fabids</taxon>
        <taxon>Fabales</taxon>
        <taxon>Fabaceae</taxon>
        <taxon>Papilionoideae</taxon>
        <taxon>50 kb inversion clade</taxon>
        <taxon>dalbergioids sensu lato</taxon>
        <taxon>Dalbergieae</taxon>
        <taxon>Pterocarpus clade</taxon>
        <taxon>Stylosanthes</taxon>
    </lineage>
</organism>